<accession>A0AAP3E708</accession>
<dbReference type="Proteomes" id="UP001321047">
    <property type="component" value="Unassembled WGS sequence"/>
</dbReference>
<evidence type="ECO:0000313" key="1">
    <source>
        <dbReference type="EMBL" id="MCU4752382.1"/>
    </source>
</evidence>
<dbReference type="RefSeq" id="WP_342808722.1">
    <property type="nucleotide sequence ID" value="NZ_JAOPJZ010000006.1"/>
</dbReference>
<evidence type="ECO:0000313" key="2">
    <source>
        <dbReference type="Proteomes" id="UP001321047"/>
    </source>
</evidence>
<keyword evidence="2" id="KW-1185">Reference proteome</keyword>
<name>A0AAP3E708_9EURY</name>
<organism evidence="1 2">
    <name type="scientific">Natronosalvus hydrolyticus</name>
    <dbReference type="NCBI Taxonomy" id="2979988"/>
    <lineage>
        <taxon>Archaea</taxon>
        <taxon>Methanobacteriati</taxon>
        <taxon>Methanobacteriota</taxon>
        <taxon>Stenosarchaea group</taxon>
        <taxon>Halobacteria</taxon>
        <taxon>Halobacteriales</taxon>
        <taxon>Natrialbaceae</taxon>
        <taxon>Natronosalvus</taxon>
    </lineage>
</organism>
<dbReference type="AlphaFoldDB" id="A0AAP3E708"/>
<sequence>MRGRHHPPSFHSPLSLDDTTPTICTAASAALDDTLVERPSKATWPARLHHC</sequence>
<reference evidence="1 2" key="1">
    <citation type="submission" date="2022-09" db="EMBL/GenBank/DDBJ databases">
        <title>Enrichment on poylsaccharides allowed isolation of novel metabolic and taxonomic groups of Haloarchaea.</title>
        <authorList>
            <person name="Sorokin D.Y."/>
            <person name="Elcheninov A.G."/>
            <person name="Khizhniak T.V."/>
            <person name="Kolganova T.V."/>
            <person name="Kublanov I.V."/>
        </authorList>
    </citation>
    <scope>NUCLEOTIDE SEQUENCE [LARGE SCALE GENOMIC DNA]</scope>
    <source>
        <strain evidence="1 2">AArc-curdl1</strain>
    </source>
</reference>
<proteinExistence type="predicted"/>
<protein>
    <submittedName>
        <fullName evidence="1">Uncharacterized protein</fullName>
    </submittedName>
</protein>
<gene>
    <name evidence="1" type="ORF">OB919_10345</name>
</gene>
<comment type="caution">
    <text evidence="1">The sequence shown here is derived from an EMBL/GenBank/DDBJ whole genome shotgun (WGS) entry which is preliminary data.</text>
</comment>
<dbReference type="EMBL" id="JAOPJZ010000006">
    <property type="protein sequence ID" value="MCU4752382.1"/>
    <property type="molecule type" value="Genomic_DNA"/>
</dbReference>